<keyword evidence="5" id="KW-1185">Reference proteome</keyword>
<feature type="compositionally biased region" description="Low complexity" evidence="2">
    <location>
        <begin position="77"/>
        <end position="86"/>
    </location>
</feature>
<keyword evidence="1" id="KW-0677">Repeat</keyword>
<feature type="region of interest" description="Disordered" evidence="2">
    <location>
        <begin position="63"/>
        <end position="159"/>
    </location>
</feature>
<dbReference type="GO" id="GO:0003676">
    <property type="term" value="F:nucleic acid binding"/>
    <property type="evidence" value="ECO:0007669"/>
    <property type="project" value="InterPro"/>
</dbReference>
<dbReference type="PANTHER" id="PTHR22590">
    <property type="entry name" value="MYOSIN MOTOR DOMAIN-CONTAINING PROTEIN"/>
    <property type="match status" value="1"/>
</dbReference>
<dbReference type="InterPro" id="IPR052318">
    <property type="entry name" value="CellDiv_DevSignal_Domain"/>
</dbReference>
<organism evidence="4 5">
    <name type="scientific">Aldrovandia affinis</name>
    <dbReference type="NCBI Taxonomy" id="143900"/>
    <lineage>
        <taxon>Eukaryota</taxon>
        <taxon>Metazoa</taxon>
        <taxon>Chordata</taxon>
        <taxon>Craniata</taxon>
        <taxon>Vertebrata</taxon>
        <taxon>Euteleostomi</taxon>
        <taxon>Actinopterygii</taxon>
        <taxon>Neopterygii</taxon>
        <taxon>Teleostei</taxon>
        <taxon>Notacanthiformes</taxon>
        <taxon>Halosauridae</taxon>
        <taxon>Aldrovandia</taxon>
    </lineage>
</organism>
<gene>
    <name evidence="4" type="ORF">AAFF_G00249480</name>
</gene>
<feature type="compositionally biased region" description="Low complexity" evidence="2">
    <location>
        <begin position="141"/>
        <end position="157"/>
    </location>
</feature>
<dbReference type="AlphaFoldDB" id="A0AAD7RDK1"/>
<dbReference type="Pfam" id="PF03184">
    <property type="entry name" value="DDE_1"/>
    <property type="match status" value="1"/>
</dbReference>
<feature type="domain" description="DDE-1" evidence="3">
    <location>
        <begin position="259"/>
        <end position="361"/>
    </location>
</feature>
<evidence type="ECO:0000313" key="4">
    <source>
        <dbReference type="EMBL" id="KAJ8377958.1"/>
    </source>
</evidence>
<feature type="compositionally biased region" description="Acidic residues" evidence="2">
    <location>
        <begin position="388"/>
        <end position="407"/>
    </location>
</feature>
<protein>
    <recommendedName>
        <fullName evidence="3">DDE-1 domain-containing protein</fullName>
    </recommendedName>
</protein>
<comment type="caution">
    <text evidence="4">The sequence shown here is derived from an EMBL/GenBank/DDBJ whole genome shotgun (WGS) entry which is preliminary data.</text>
</comment>
<evidence type="ECO:0000259" key="3">
    <source>
        <dbReference type="Pfam" id="PF03184"/>
    </source>
</evidence>
<name>A0AAD7RDK1_9TELE</name>
<proteinExistence type="predicted"/>
<reference evidence="4" key="1">
    <citation type="journal article" date="2023" name="Science">
        <title>Genome structures resolve the early diversification of teleost fishes.</title>
        <authorList>
            <person name="Parey E."/>
            <person name="Louis A."/>
            <person name="Montfort J."/>
            <person name="Bouchez O."/>
            <person name="Roques C."/>
            <person name="Iampietro C."/>
            <person name="Lluch J."/>
            <person name="Castinel A."/>
            <person name="Donnadieu C."/>
            <person name="Desvignes T."/>
            <person name="Floi Bucao C."/>
            <person name="Jouanno E."/>
            <person name="Wen M."/>
            <person name="Mejri S."/>
            <person name="Dirks R."/>
            <person name="Jansen H."/>
            <person name="Henkel C."/>
            <person name="Chen W.J."/>
            <person name="Zahm M."/>
            <person name="Cabau C."/>
            <person name="Klopp C."/>
            <person name="Thompson A.W."/>
            <person name="Robinson-Rechavi M."/>
            <person name="Braasch I."/>
            <person name="Lecointre G."/>
            <person name="Bobe J."/>
            <person name="Postlethwait J.H."/>
            <person name="Berthelot C."/>
            <person name="Roest Crollius H."/>
            <person name="Guiguen Y."/>
        </authorList>
    </citation>
    <scope>NUCLEOTIDE SEQUENCE</scope>
    <source>
        <strain evidence="4">NC1722</strain>
    </source>
</reference>
<evidence type="ECO:0000256" key="2">
    <source>
        <dbReference type="SAM" id="MobiDB-lite"/>
    </source>
</evidence>
<accession>A0AAD7RDK1</accession>
<feature type="region of interest" description="Disordered" evidence="2">
    <location>
        <begin position="369"/>
        <end position="407"/>
    </location>
</feature>
<feature type="compositionally biased region" description="Acidic residues" evidence="2">
    <location>
        <begin position="369"/>
        <end position="380"/>
    </location>
</feature>
<evidence type="ECO:0000313" key="5">
    <source>
        <dbReference type="Proteomes" id="UP001221898"/>
    </source>
</evidence>
<evidence type="ECO:0000256" key="1">
    <source>
        <dbReference type="ARBA" id="ARBA00022737"/>
    </source>
</evidence>
<feature type="compositionally biased region" description="Basic and acidic residues" evidence="2">
    <location>
        <begin position="119"/>
        <end position="130"/>
    </location>
</feature>
<dbReference type="EMBL" id="JAINUG010000335">
    <property type="protein sequence ID" value="KAJ8377958.1"/>
    <property type="molecule type" value="Genomic_DNA"/>
</dbReference>
<dbReference type="PANTHER" id="PTHR22590:SF4">
    <property type="entry name" value="ABNORMAL SPINDLE-LIKE MICROCEPHALY-ASSOCIATED PROTEIN"/>
    <property type="match status" value="1"/>
</dbReference>
<dbReference type="Proteomes" id="UP001221898">
    <property type="component" value="Unassembled WGS sequence"/>
</dbReference>
<sequence>MPSDLSPVRFVHTGHVPVSIPPSLPQLDLSPVVATPSCGSQTSVVSDLTVLLTVQHQSTVMSLMPQPDESPVGTQCSVAVPAPSHPSSKKRKSEEFLTDKAPDKKPFQVKRSRVVPTTEEPKKPVQERRFSSRSTSQSLQKKAAVSRSSNSAASTARKASKYVAVARTQSKLPFSKPGTPSLKSFGSASAKTAKVVAVAQSQITFIKPAQTVIPRHPLPFAAKNMFYDERWIEKQQRGFTWWINYVLTPDDFKVSTEVTKDGTKLPPYLILKRKTVPKEAMPAGIIVRAQAKGWMETEPVVDWLKVVWGRRCGGLRKRRNMLVLDAFRGHLTEPVKMMNGDLVIIPGGMTKSIVNGFKKCCISNAMDGSEDDVMWEEAEPGDAQPENVSDESDDSESGPSDAEDAAQ</sequence>
<dbReference type="InterPro" id="IPR004875">
    <property type="entry name" value="DDE_SF_endonuclease_dom"/>
</dbReference>
<feature type="compositionally biased region" description="Basic and acidic residues" evidence="2">
    <location>
        <begin position="92"/>
        <end position="106"/>
    </location>
</feature>